<evidence type="ECO:0000313" key="3">
    <source>
        <dbReference type="Proteomes" id="UP001319861"/>
    </source>
</evidence>
<dbReference type="SUPFAM" id="SSF53335">
    <property type="entry name" value="S-adenosyl-L-methionine-dependent methyltransferases"/>
    <property type="match status" value="1"/>
</dbReference>
<reference evidence="2 3" key="1">
    <citation type="journal article" date="2021" name="J. Biosci. Bioeng.">
        <title>Identification and characterization of a chc gene cluster responsible for the aromatization pathway of cyclohexanecarboxylate degradation in Sinomonas cyclohexanicum ATCC 51369.</title>
        <authorList>
            <person name="Yamamoto T."/>
            <person name="Hasegawa Y."/>
            <person name="Lau P.C.K."/>
            <person name="Iwaki H."/>
        </authorList>
    </citation>
    <scope>NUCLEOTIDE SEQUENCE [LARGE SCALE GENOMIC DNA]</scope>
    <source>
        <strain evidence="2 3">ATCC 51369</strain>
    </source>
</reference>
<evidence type="ECO:0008006" key="4">
    <source>
        <dbReference type="Google" id="ProtNLM"/>
    </source>
</evidence>
<organism evidence="2 3">
    <name type="scientific">Sinomonas cyclohexanicum</name>
    <name type="common">Corynebacterium cyclohexanicum</name>
    <dbReference type="NCBI Taxonomy" id="322009"/>
    <lineage>
        <taxon>Bacteria</taxon>
        <taxon>Bacillati</taxon>
        <taxon>Actinomycetota</taxon>
        <taxon>Actinomycetes</taxon>
        <taxon>Micrococcales</taxon>
        <taxon>Micrococcaceae</taxon>
        <taxon>Sinomonas</taxon>
    </lineage>
</organism>
<dbReference type="InterPro" id="IPR029063">
    <property type="entry name" value="SAM-dependent_MTases_sf"/>
</dbReference>
<name>A0ABN6FMA3_SINCY</name>
<dbReference type="PROSITE" id="PS51257">
    <property type="entry name" value="PROKAR_LIPOPROTEIN"/>
    <property type="match status" value="1"/>
</dbReference>
<proteinExistence type="predicted"/>
<dbReference type="CDD" id="cd02440">
    <property type="entry name" value="AdoMet_MTases"/>
    <property type="match status" value="1"/>
</dbReference>
<evidence type="ECO:0000256" key="1">
    <source>
        <dbReference type="SAM" id="MobiDB-lite"/>
    </source>
</evidence>
<keyword evidence="3" id="KW-1185">Reference proteome</keyword>
<protein>
    <recommendedName>
        <fullName evidence="4">SAM-dependent methyltransferase</fullName>
    </recommendedName>
</protein>
<dbReference type="Proteomes" id="UP001319861">
    <property type="component" value="Chromosome"/>
</dbReference>
<dbReference type="EMBL" id="AP024525">
    <property type="protein sequence ID" value="BCT77969.1"/>
    <property type="molecule type" value="Genomic_DNA"/>
</dbReference>
<gene>
    <name evidence="2" type="ORF">SCMU_38110</name>
</gene>
<evidence type="ECO:0000313" key="2">
    <source>
        <dbReference type="EMBL" id="BCT77969.1"/>
    </source>
</evidence>
<feature type="region of interest" description="Disordered" evidence="1">
    <location>
        <begin position="1"/>
        <end position="38"/>
    </location>
</feature>
<dbReference type="Gene3D" id="3.40.50.150">
    <property type="entry name" value="Vaccinia Virus protein VP39"/>
    <property type="match status" value="1"/>
</dbReference>
<sequence length="247" mass="26088">MPPDFRPMQQASTVAHTGGMSGCCAPVPPNPGQGGADPDRYRSVFTAQFSRSITRRYERKGLRSAEQRIVDFLASRGLEGATVLEVGGGAGEIQLELLARGAARSTNLELSDGYEADAERLIARAGMAGRVERRLGVDLAATPDAVQPADVVVLHRVVCCYPDYAALLGAAASHAGKAIAFSYPPAGPLAQLGLRVGNAMLRLSGRSFRGFAHDPGAMIDVVRAHGLEPVYQHRSGVWRVTGAVRAA</sequence>
<accession>A0ABN6FMA3</accession>